<keyword evidence="2 8" id="KW-0963">Cytoplasm</keyword>
<feature type="binding site" evidence="8">
    <location>
        <position position="485"/>
    </location>
    <ligand>
        <name>Mg(2+)</name>
        <dbReference type="ChEBI" id="CHEBI:18420"/>
    </ligand>
</feature>
<dbReference type="KEGG" id="lcre:Pla8534_12110"/>
<accession>A0A518DNM4</accession>
<dbReference type="SMART" id="SM00316">
    <property type="entry name" value="S1"/>
    <property type="match status" value="1"/>
</dbReference>
<dbReference type="HAMAP" id="MF_01595">
    <property type="entry name" value="PNPase"/>
    <property type="match status" value="1"/>
</dbReference>
<evidence type="ECO:0000313" key="12">
    <source>
        <dbReference type="Proteomes" id="UP000317648"/>
    </source>
</evidence>
<dbReference type="FunFam" id="3.30.230.70:FF:000002">
    <property type="entry name" value="Polyribonucleotide nucleotidyltransferase"/>
    <property type="match status" value="1"/>
</dbReference>
<name>A0A518DNM4_9BACT</name>
<keyword evidence="4 8" id="KW-0548">Nucleotidyltransferase</keyword>
<dbReference type="SUPFAM" id="SSF50249">
    <property type="entry name" value="Nucleic acid-binding proteins"/>
    <property type="match status" value="1"/>
</dbReference>
<dbReference type="InterPro" id="IPR012162">
    <property type="entry name" value="PNPase"/>
</dbReference>
<protein>
    <recommendedName>
        <fullName evidence="8">Polyribonucleotide nucleotidyltransferase</fullName>
        <ecNumber evidence="8">2.7.7.8</ecNumber>
    </recommendedName>
    <alternativeName>
        <fullName evidence="8">Polynucleotide phosphorylase</fullName>
        <shortName evidence="8">PNPase</shortName>
    </alternativeName>
</protein>
<comment type="similarity">
    <text evidence="1 8">Belongs to the polyribonucleotide nucleotidyltransferase family.</text>
</comment>
<dbReference type="GO" id="GO:0006396">
    <property type="term" value="P:RNA processing"/>
    <property type="evidence" value="ECO:0007669"/>
    <property type="project" value="InterPro"/>
</dbReference>
<evidence type="ECO:0000259" key="10">
    <source>
        <dbReference type="PROSITE" id="PS50126"/>
    </source>
</evidence>
<dbReference type="SUPFAM" id="SSF54211">
    <property type="entry name" value="Ribosomal protein S5 domain 2-like"/>
    <property type="match status" value="2"/>
</dbReference>
<dbReference type="GO" id="GO:0006402">
    <property type="term" value="P:mRNA catabolic process"/>
    <property type="evidence" value="ECO:0007669"/>
    <property type="project" value="UniProtKB-UniRule"/>
</dbReference>
<dbReference type="InterPro" id="IPR004088">
    <property type="entry name" value="KH_dom_type_1"/>
</dbReference>
<dbReference type="Pfam" id="PF01138">
    <property type="entry name" value="RNase_PH"/>
    <property type="match status" value="2"/>
</dbReference>
<dbReference type="Pfam" id="PF03726">
    <property type="entry name" value="PNPase"/>
    <property type="match status" value="1"/>
</dbReference>
<dbReference type="FunFam" id="3.30.230.70:FF:000001">
    <property type="entry name" value="Polyribonucleotide nucleotidyltransferase"/>
    <property type="match status" value="1"/>
</dbReference>
<evidence type="ECO:0000256" key="6">
    <source>
        <dbReference type="ARBA" id="ARBA00022842"/>
    </source>
</evidence>
<dbReference type="GO" id="GO:0003723">
    <property type="term" value="F:RNA binding"/>
    <property type="evidence" value="ECO:0007669"/>
    <property type="project" value="UniProtKB-UniRule"/>
</dbReference>
<dbReference type="InterPro" id="IPR036345">
    <property type="entry name" value="ExoRNase_PH_dom2_sf"/>
</dbReference>
<dbReference type="NCBIfam" id="NF008805">
    <property type="entry name" value="PRK11824.1"/>
    <property type="match status" value="1"/>
</dbReference>
<dbReference type="Gene3D" id="2.40.50.140">
    <property type="entry name" value="Nucleic acid-binding proteins"/>
    <property type="match status" value="1"/>
</dbReference>
<dbReference type="EMBL" id="CP036433">
    <property type="protein sequence ID" value="QDU93431.1"/>
    <property type="molecule type" value="Genomic_DNA"/>
</dbReference>
<dbReference type="SUPFAM" id="SSF54791">
    <property type="entry name" value="Eukaryotic type KH-domain (KH-domain type I)"/>
    <property type="match status" value="1"/>
</dbReference>
<dbReference type="Pfam" id="PF00575">
    <property type="entry name" value="S1"/>
    <property type="match status" value="1"/>
</dbReference>
<dbReference type="InterPro" id="IPR036456">
    <property type="entry name" value="PNPase_PH_RNA-bd_sf"/>
</dbReference>
<dbReference type="InterPro" id="IPR036612">
    <property type="entry name" value="KH_dom_type_1_sf"/>
</dbReference>
<dbReference type="GO" id="GO:0005829">
    <property type="term" value="C:cytosol"/>
    <property type="evidence" value="ECO:0007669"/>
    <property type="project" value="UniProtKB-ARBA"/>
</dbReference>
<dbReference type="Pfam" id="PF03725">
    <property type="entry name" value="RNase_PH_C"/>
    <property type="match status" value="1"/>
</dbReference>
<keyword evidence="12" id="KW-1185">Reference proteome</keyword>
<dbReference type="CDD" id="cd11364">
    <property type="entry name" value="RNase_PH_PNPase_2"/>
    <property type="match status" value="1"/>
</dbReference>
<dbReference type="CDD" id="cd02393">
    <property type="entry name" value="KH-I_PNPase"/>
    <property type="match status" value="1"/>
</dbReference>
<feature type="region of interest" description="Disordered" evidence="9">
    <location>
        <begin position="698"/>
        <end position="749"/>
    </location>
</feature>
<evidence type="ECO:0000256" key="2">
    <source>
        <dbReference type="ARBA" id="ARBA00022490"/>
    </source>
</evidence>
<dbReference type="Proteomes" id="UP000317648">
    <property type="component" value="Chromosome"/>
</dbReference>
<evidence type="ECO:0000256" key="7">
    <source>
        <dbReference type="ARBA" id="ARBA00022884"/>
    </source>
</evidence>
<dbReference type="GO" id="GO:0000175">
    <property type="term" value="F:3'-5'-RNA exonuclease activity"/>
    <property type="evidence" value="ECO:0007669"/>
    <property type="project" value="TreeGrafter"/>
</dbReference>
<dbReference type="SMART" id="SM00322">
    <property type="entry name" value="KH"/>
    <property type="match status" value="1"/>
</dbReference>
<feature type="domain" description="S1 motif" evidence="10">
    <location>
        <begin position="621"/>
        <end position="689"/>
    </location>
</feature>
<evidence type="ECO:0000256" key="4">
    <source>
        <dbReference type="ARBA" id="ARBA00022695"/>
    </source>
</evidence>
<feature type="compositionally biased region" description="Gly residues" evidence="9">
    <location>
        <begin position="738"/>
        <end position="749"/>
    </location>
</feature>
<evidence type="ECO:0000256" key="3">
    <source>
        <dbReference type="ARBA" id="ARBA00022679"/>
    </source>
</evidence>
<keyword evidence="5 8" id="KW-0479">Metal-binding</keyword>
<keyword evidence="6 8" id="KW-0460">Magnesium</keyword>
<dbReference type="OrthoDB" id="9804305at2"/>
<dbReference type="FunFam" id="2.40.50.140:FF:000189">
    <property type="entry name" value="Polyribonucleotide nucleotidyltransferase, putative"/>
    <property type="match status" value="1"/>
</dbReference>
<comment type="subcellular location">
    <subcellularLocation>
        <location evidence="8">Cytoplasm</location>
    </subcellularLocation>
</comment>
<dbReference type="RefSeq" id="WP_145050230.1">
    <property type="nucleotide sequence ID" value="NZ_CP036433.1"/>
</dbReference>
<evidence type="ECO:0000256" key="9">
    <source>
        <dbReference type="SAM" id="MobiDB-lite"/>
    </source>
</evidence>
<dbReference type="InterPro" id="IPR015848">
    <property type="entry name" value="PNPase_PH_RNA-bd_bac/org-type"/>
</dbReference>
<comment type="catalytic activity">
    <reaction evidence="8">
        <text>RNA(n+1) + phosphate = RNA(n) + a ribonucleoside 5'-diphosphate</text>
        <dbReference type="Rhea" id="RHEA:22096"/>
        <dbReference type="Rhea" id="RHEA-COMP:14527"/>
        <dbReference type="Rhea" id="RHEA-COMP:17342"/>
        <dbReference type="ChEBI" id="CHEBI:43474"/>
        <dbReference type="ChEBI" id="CHEBI:57930"/>
        <dbReference type="ChEBI" id="CHEBI:140395"/>
        <dbReference type="EC" id="2.7.7.8"/>
    </reaction>
</comment>
<dbReference type="CDD" id="cd04472">
    <property type="entry name" value="S1_PNPase"/>
    <property type="match status" value="1"/>
</dbReference>
<keyword evidence="7 8" id="KW-0694">RNA-binding</keyword>
<dbReference type="SUPFAM" id="SSF55666">
    <property type="entry name" value="Ribonuclease PH domain 2-like"/>
    <property type="match status" value="2"/>
</dbReference>
<dbReference type="FunFam" id="3.30.1370.10:FF:000001">
    <property type="entry name" value="Polyribonucleotide nucleotidyltransferase"/>
    <property type="match status" value="1"/>
</dbReference>
<dbReference type="PIRSF" id="PIRSF005499">
    <property type="entry name" value="PNPase"/>
    <property type="match status" value="1"/>
</dbReference>
<dbReference type="InterPro" id="IPR027408">
    <property type="entry name" value="PNPase/RNase_PH_dom_sf"/>
</dbReference>
<feature type="binding site" evidence="8">
    <location>
        <position position="491"/>
    </location>
    <ligand>
        <name>Mg(2+)</name>
        <dbReference type="ChEBI" id="CHEBI:18420"/>
    </ligand>
</feature>
<dbReference type="InterPro" id="IPR015847">
    <property type="entry name" value="ExoRNase_PH_dom2"/>
</dbReference>
<evidence type="ECO:0000313" key="11">
    <source>
        <dbReference type="EMBL" id="QDU93431.1"/>
    </source>
</evidence>
<dbReference type="Gene3D" id="3.30.1370.10">
    <property type="entry name" value="K Homology domain, type 1"/>
    <property type="match status" value="1"/>
</dbReference>
<organism evidence="11 12">
    <name type="scientific">Lignipirellula cremea</name>
    <dbReference type="NCBI Taxonomy" id="2528010"/>
    <lineage>
        <taxon>Bacteria</taxon>
        <taxon>Pseudomonadati</taxon>
        <taxon>Planctomycetota</taxon>
        <taxon>Planctomycetia</taxon>
        <taxon>Pirellulales</taxon>
        <taxon>Pirellulaceae</taxon>
        <taxon>Lignipirellula</taxon>
    </lineage>
</organism>
<gene>
    <name evidence="8 11" type="primary">pnp</name>
    <name evidence="11" type="ORF">Pla8534_12110</name>
</gene>
<dbReference type="PROSITE" id="PS50126">
    <property type="entry name" value="S1"/>
    <property type="match status" value="1"/>
</dbReference>
<dbReference type="Pfam" id="PF00013">
    <property type="entry name" value="KH_1"/>
    <property type="match status" value="1"/>
</dbReference>
<dbReference type="AlphaFoldDB" id="A0A518DNM4"/>
<dbReference type="InterPro" id="IPR012340">
    <property type="entry name" value="NA-bd_OB-fold"/>
</dbReference>
<dbReference type="InterPro" id="IPR003029">
    <property type="entry name" value="S1_domain"/>
</dbReference>
<reference evidence="11 12" key="1">
    <citation type="submission" date="2019-02" db="EMBL/GenBank/DDBJ databases">
        <title>Deep-cultivation of Planctomycetes and their phenomic and genomic characterization uncovers novel biology.</title>
        <authorList>
            <person name="Wiegand S."/>
            <person name="Jogler M."/>
            <person name="Boedeker C."/>
            <person name="Pinto D."/>
            <person name="Vollmers J."/>
            <person name="Rivas-Marin E."/>
            <person name="Kohn T."/>
            <person name="Peeters S.H."/>
            <person name="Heuer A."/>
            <person name="Rast P."/>
            <person name="Oberbeckmann S."/>
            <person name="Bunk B."/>
            <person name="Jeske O."/>
            <person name="Meyerdierks A."/>
            <person name="Storesund J.E."/>
            <person name="Kallscheuer N."/>
            <person name="Luecker S."/>
            <person name="Lage O.M."/>
            <person name="Pohl T."/>
            <person name="Merkel B.J."/>
            <person name="Hornburger P."/>
            <person name="Mueller R.-W."/>
            <person name="Bruemmer F."/>
            <person name="Labrenz M."/>
            <person name="Spormann A.M."/>
            <person name="Op den Camp H."/>
            <person name="Overmann J."/>
            <person name="Amann R."/>
            <person name="Jetten M.S.M."/>
            <person name="Mascher T."/>
            <person name="Medema M.H."/>
            <person name="Devos D.P."/>
            <person name="Kaster A.-K."/>
            <person name="Ovreas L."/>
            <person name="Rohde M."/>
            <person name="Galperin M.Y."/>
            <person name="Jogler C."/>
        </authorList>
    </citation>
    <scope>NUCLEOTIDE SEQUENCE [LARGE SCALE GENOMIC DNA]</scope>
    <source>
        <strain evidence="11 12">Pla85_3_4</strain>
    </source>
</reference>
<dbReference type="InterPro" id="IPR001247">
    <property type="entry name" value="ExoRNase_PH_dom1"/>
</dbReference>
<evidence type="ECO:0000256" key="1">
    <source>
        <dbReference type="ARBA" id="ARBA00007404"/>
    </source>
</evidence>
<keyword evidence="3 8" id="KW-0808">Transferase</keyword>
<dbReference type="Gene3D" id="3.30.230.70">
    <property type="entry name" value="GHMP Kinase, N-terminal domain"/>
    <property type="match status" value="2"/>
</dbReference>
<dbReference type="InterPro" id="IPR020568">
    <property type="entry name" value="Ribosomal_Su5_D2-typ_SF"/>
</dbReference>
<dbReference type="InterPro" id="IPR004087">
    <property type="entry name" value="KH_dom"/>
</dbReference>
<dbReference type="PANTHER" id="PTHR11252:SF0">
    <property type="entry name" value="POLYRIBONUCLEOTIDE NUCLEOTIDYLTRANSFERASE 1, MITOCHONDRIAL"/>
    <property type="match status" value="1"/>
</dbReference>
<dbReference type="PANTHER" id="PTHR11252">
    <property type="entry name" value="POLYRIBONUCLEOTIDE NUCLEOTIDYLTRANSFERASE"/>
    <property type="match status" value="1"/>
</dbReference>
<dbReference type="PROSITE" id="PS50084">
    <property type="entry name" value="KH_TYPE_1"/>
    <property type="match status" value="1"/>
</dbReference>
<evidence type="ECO:0000256" key="5">
    <source>
        <dbReference type="ARBA" id="ARBA00022723"/>
    </source>
</evidence>
<comment type="cofactor">
    <cofactor evidence="8">
        <name>Mg(2+)</name>
        <dbReference type="ChEBI" id="CHEBI:18420"/>
    </cofactor>
</comment>
<sequence length="749" mass="81380">MKVRVEKQIGRSTLSLETGYLAKQAAGCVIVQYGDTVVLTATATGPPRPGIDFFPLTCDYRERTAAAGKFPGGFIKREGRPTTKETLTARLIDRPIRPSFSAGFNDEVQIQSFVLSSDKAHDGDVLAMNGAAAACLISPMPFEGPLASVRVGRIDGEFLPFPTQDELEESDLDLIVSGSESAVLMIEGFARELPEQEMGDAIAYAHSVIKEICALQRELYAQLDVQKAPYTPPVDDGLMGKMRDRYYNDFRSAKQTSGKHDRADAVSALKERALAEMIPDPAAEGAIEINRFRKVWHDLEEAVIRDLILSGVRADGRGPKDLRNIECAVDILPRVHGSAVFQRGETQALITITLGTARDEQRVDGLLDEYSKKFMLDYNFPSFSVGECRPIRGPGRREIGHGALAERSVNPVLPGPDEFPYTIRVISDILESNGSSSMASVCGATLGLMAAGVPISNPVAGISVGLVKESDDKWTLLTDIIGDEDHFGDMDFKIAGTQNGITGIQLDLKINGISEEIIRATMAQSRETRIEILRKMLTAIRAPREEISPWAPRLLRTKIDSDKIGMLIGPGGRNIRSIQETTGCTIEVEEDGTVLIASTSREWAEAALQQIEACTATVQIGRIYDGRVTSIKDFGAFVEILPGRDGLCHISELSNEYVSSVADIFAVGDEMKVLVIDVDEQSRVKLSRRRALEELNLEDDVVPKAGEEGAAPRRPREERSGGERSGGGDRGGRDRGPRGGGGGGGGRRR</sequence>
<dbReference type="NCBIfam" id="TIGR03591">
    <property type="entry name" value="polynuc_phos"/>
    <property type="match status" value="1"/>
</dbReference>
<dbReference type="EC" id="2.7.7.8" evidence="8"/>
<dbReference type="CDD" id="cd11363">
    <property type="entry name" value="RNase_PH_PNPase_1"/>
    <property type="match status" value="1"/>
</dbReference>
<comment type="function">
    <text evidence="8">Involved in mRNA degradation. Catalyzes the phosphorolysis of single-stranded polyribonucleotides processively in the 3'- to 5'-direction.</text>
</comment>
<evidence type="ECO:0000256" key="8">
    <source>
        <dbReference type="HAMAP-Rule" id="MF_01595"/>
    </source>
</evidence>
<dbReference type="GO" id="GO:0000287">
    <property type="term" value="F:magnesium ion binding"/>
    <property type="evidence" value="ECO:0007669"/>
    <property type="project" value="UniProtKB-UniRule"/>
</dbReference>
<dbReference type="GO" id="GO:0004654">
    <property type="term" value="F:polyribonucleotide nucleotidyltransferase activity"/>
    <property type="evidence" value="ECO:0007669"/>
    <property type="project" value="UniProtKB-UniRule"/>
</dbReference>
<dbReference type="SUPFAM" id="SSF46915">
    <property type="entry name" value="Polynucleotide phosphorylase/guanosine pentaphosphate synthase (PNPase/GPSI), domain 3"/>
    <property type="match status" value="1"/>
</dbReference>
<feature type="compositionally biased region" description="Basic and acidic residues" evidence="9">
    <location>
        <begin position="701"/>
        <end position="737"/>
    </location>
</feature>
<proteinExistence type="inferred from homology"/>